<evidence type="ECO:0000313" key="1">
    <source>
        <dbReference type="EMBL" id="KNX42721.1"/>
    </source>
</evidence>
<accession>A0A0L6CYB8</accession>
<sequence>MSVPMQFTRYAVYFTPPEGAFSEFGAAWLGWDAARGTAIAHPEVAGLPAPVSEITETPRKYGLHATMKPPFRLAEGQDEAGLRAAFAQFCAQAQPVLLDGLTVTTLGRFLALMPEGDTTALDALAAQTVRAFEPFRAPLSEAELAHRRAGGLSPDQEARLMKWGYPHVMEGFRFHITLTGKRPKSELPALRDILTAKFIPLLPRPYPIDALSLMGEDAQGWFHLIARHVFTP</sequence>
<dbReference type="Proteomes" id="UP000037046">
    <property type="component" value="Unassembled WGS sequence"/>
</dbReference>
<gene>
    <name evidence="1" type="ORF">ROTO_07910</name>
</gene>
<dbReference type="NCBIfam" id="TIGR03223">
    <property type="entry name" value="Phn_opern_protn"/>
    <property type="match status" value="1"/>
</dbReference>
<name>A0A0L6CYB8_9RHOB</name>
<dbReference type="Gene3D" id="3.90.1140.10">
    <property type="entry name" value="Cyclic phosphodiesterase"/>
    <property type="match status" value="1"/>
</dbReference>
<dbReference type="STRING" id="74031.SAMN04488077_12229"/>
<evidence type="ECO:0008006" key="3">
    <source>
        <dbReference type="Google" id="ProtNLM"/>
    </source>
</evidence>
<dbReference type="InterPro" id="IPR009389">
    <property type="entry name" value="DUF1045"/>
</dbReference>
<dbReference type="PIRSF" id="PIRSF033328">
    <property type="entry name" value="Phest_Mll4975"/>
    <property type="match status" value="1"/>
</dbReference>
<dbReference type="EMBL" id="LGVV01000006">
    <property type="protein sequence ID" value="KNX42721.1"/>
    <property type="molecule type" value="Genomic_DNA"/>
</dbReference>
<dbReference type="Pfam" id="PF06299">
    <property type="entry name" value="DUF1045"/>
    <property type="match status" value="1"/>
</dbReference>
<dbReference type="PATRIC" id="fig|74031.6.peg.810"/>
<comment type="caution">
    <text evidence="1">The sequence shown here is derived from an EMBL/GenBank/DDBJ whole genome shotgun (WGS) entry which is preliminary data.</text>
</comment>
<protein>
    <recommendedName>
        <fullName evidence="3">Phosphonate metabolism protein</fullName>
    </recommendedName>
</protein>
<evidence type="ECO:0000313" key="2">
    <source>
        <dbReference type="Proteomes" id="UP000037046"/>
    </source>
</evidence>
<reference evidence="2" key="1">
    <citation type="submission" date="2015-07" db="EMBL/GenBank/DDBJ databases">
        <title>Draft Genome Sequence of Roseovarius tolerans EL-164, a producer of N-Acylated Alanine Methyl Esters (NAMEs).</title>
        <authorList>
            <person name="Voget S."/>
            <person name="Bruns H."/>
            <person name="Wagner-Doebler I."/>
            <person name="Schulz S."/>
            <person name="Daniel R."/>
        </authorList>
    </citation>
    <scope>NUCLEOTIDE SEQUENCE [LARGE SCALE GENOMIC DNA]</scope>
    <source>
        <strain evidence="2">EL-164</strain>
    </source>
</reference>
<dbReference type="AlphaFoldDB" id="A0A0L6CYB8"/>
<organism evidence="1 2">
    <name type="scientific">Roseovarius tolerans</name>
    <dbReference type="NCBI Taxonomy" id="74031"/>
    <lineage>
        <taxon>Bacteria</taxon>
        <taxon>Pseudomonadati</taxon>
        <taxon>Pseudomonadota</taxon>
        <taxon>Alphaproteobacteria</taxon>
        <taxon>Rhodobacterales</taxon>
        <taxon>Roseobacteraceae</taxon>
        <taxon>Roseovarius</taxon>
    </lineage>
</organism>
<keyword evidence="2" id="KW-1185">Reference proteome</keyword>
<proteinExistence type="predicted"/>